<protein>
    <submittedName>
        <fullName evidence="3">Uncharacterized protein</fullName>
    </submittedName>
</protein>
<feature type="region of interest" description="Disordered" evidence="2">
    <location>
        <begin position="564"/>
        <end position="583"/>
    </location>
</feature>
<evidence type="ECO:0000313" key="3">
    <source>
        <dbReference type="EMBL" id="SZX77812.1"/>
    </source>
</evidence>
<dbReference type="PANTHER" id="PTHR46007">
    <property type="entry name" value="MEDIATOR OF RNA POLYMERASE II TRANSCRIPTION SUBUNIT 12"/>
    <property type="match status" value="1"/>
</dbReference>
<evidence type="ECO:0000256" key="2">
    <source>
        <dbReference type="SAM" id="MobiDB-lite"/>
    </source>
</evidence>
<organism evidence="3 4">
    <name type="scientific">Tetradesmus obliquus</name>
    <name type="common">Green alga</name>
    <name type="synonym">Acutodesmus obliquus</name>
    <dbReference type="NCBI Taxonomy" id="3088"/>
    <lineage>
        <taxon>Eukaryota</taxon>
        <taxon>Viridiplantae</taxon>
        <taxon>Chlorophyta</taxon>
        <taxon>core chlorophytes</taxon>
        <taxon>Chlorophyceae</taxon>
        <taxon>CS clade</taxon>
        <taxon>Sphaeropleales</taxon>
        <taxon>Scenedesmaceae</taxon>
        <taxon>Tetradesmus</taxon>
    </lineage>
</organism>
<dbReference type="GO" id="GO:0016592">
    <property type="term" value="C:mediator complex"/>
    <property type="evidence" value="ECO:0007669"/>
    <property type="project" value="TreeGrafter"/>
</dbReference>
<keyword evidence="4" id="KW-1185">Reference proteome</keyword>
<name>A0A383WKR9_TETOB</name>
<dbReference type="AlphaFoldDB" id="A0A383WKR9"/>
<feature type="compositionally biased region" description="Low complexity" evidence="2">
    <location>
        <begin position="459"/>
        <end position="468"/>
    </location>
</feature>
<dbReference type="SUPFAM" id="SSF48452">
    <property type="entry name" value="TPR-like"/>
    <property type="match status" value="2"/>
</dbReference>
<dbReference type="STRING" id="3088.A0A383WKR9"/>
<feature type="region of interest" description="Disordered" evidence="2">
    <location>
        <begin position="384"/>
        <end position="468"/>
    </location>
</feature>
<evidence type="ECO:0000256" key="1">
    <source>
        <dbReference type="PROSITE-ProRule" id="PRU00339"/>
    </source>
</evidence>
<dbReference type="EMBL" id="FNXT01001295">
    <property type="protein sequence ID" value="SZX77812.1"/>
    <property type="molecule type" value="Genomic_DNA"/>
</dbReference>
<dbReference type="InterPro" id="IPR011990">
    <property type="entry name" value="TPR-like_helical_dom_sf"/>
</dbReference>
<reference evidence="3 4" key="1">
    <citation type="submission" date="2016-10" db="EMBL/GenBank/DDBJ databases">
        <authorList>
            <person name="Cai Z."/>
        </authorList>
    </citation>
    <scope>NUCLEOTIDE SEQUENCE [LARGE SCALE GENOMIC DNA]</scope>
</reference>
<gene>
    <name evidence="3" type="ORF">BQ4739_LOCUS18151</name>
</gene>
<accession>A0A383WKR9</accession>
<feature type="repeat" description="TPR" evidence="1">
    <location>
        <begin position="268"/>
        <end position="301"/>
    </location>
</feature>
<dbReference type="GO" id="GO:0045944">
    <property type="term" value="P:positive regulation of transcription by RNA polymerase II"/>
    <property type="evidence" value="ECO:0007669"/>
    <property type="project" value="TreeGrafter"/>
</dbReference>
<proteinExistence type="predicted"/>
<dbReference type="InterPro" id="IPR019734">
    <property type="entry name" value="TPR_rpt"/>
</dbReference>
<dbReference type="SMART" id="SM00028">
    <property type="entry name" value="TPR"/>
    <property type="match status" value="2"/>
</dbReference>
<dbReference type="Proteomes" id="UP000256970">
    <property type="component" value="Unassembled WGS sequence"/>
</dbReference>
<dbReference type="GO" id="GO:0003713">
    <property type="term" value="F:transcription coactivator activity"/>
    <property type="evidence" value="ECO:0007669"/>
    <property type="project" value="TreeGrafter"/>
</dbReference>
<dbReference type="PANTHER" id="PTHR46007:SF8">
    <property type="entry name" value="C2H2-TYPE DOMAIN-CONTAINING PROTEIN"/>
    <property type="match status" value="1"/>
</dbReference>
<keyword evidence="1" id="KW-0802">TPR repeat</keyword>
<evidence type="ECO:0000313" key="4">
    <source>
        <dbReference type="Proteomes" id="UP000256970"/>
    </source>
</evidence>
<sequence>MQEAPTSLAATHALTNELLRVWFRDGPVNAESRAAAARALDGVDWSAASSQPLALYLRGALLLLSAAPLPTPAAAPDRHRAASLMEAAVKLQPCLAEAWVVLGAMHSQAGQLVMALHCLSCGLAARVAAEGLRAMSLVLRRLAASTGALPQERAEAAAASLAAAKQAVALDVTDGFSWYVLGMAHVAAAAAAAAPPPPPAAAAASALSCDQSPSTAQLKQQQQQQQQQQCSLGAVGSCAAEAAAADASARAALAAFTAAERWGLASLPELWFNRAAVALHLGELGLALQDFTTAAQLDPCLPAAAQVAAISRLLAALAACTGGSSSSSGSRRTGLQPQQEAALKAALSRDLAAHLPEQLLPAGCQLVSWRQLQQQQQQQQQQLASATAATAKHSSKSTTTGSSCSSSTGHPSHQAKPKSSSSISDSGGSRKNDRLDTRTAGADVNSKSDQAARKINVNSSSSSSSSSSSAAGRAALHCRIAAVMEHLPGCAQWVCVAMSSCGACFPLLLPGSLDLQQLLGCCLLLLGPACSGAALSANRAGQESRQVTSLLMLRVADAASIITAPSSSSSSSSSGCAQSGSRGTRTVVKAGGIQQQQQHAALCTMLVEQP</sequence>
<dbReference type="PROSITE" id="PS50005">
    <property type="entry name" value="TPR"/>
    <property type="match status" value="1"/>
</dbReference>
<dbReference type="InterPro" id="IPR051647">
    <property type="entry name" value="Mediator_comp_sub12"/>
</dbReference>
<dbReference type="Gene3D" id="1.25.40.10">
    <property type="entry name" value="Tetratricopeptide repeat domain"/>
    <property type="match status" value="2"/>
</dbReference>
<feature type="compositionally biased region" description="Low complexity" evidence="2">
    <location>
        <begin position="384"/>
        <end position="410"/>
    </location>
</feature>
<feature type="compositionally biased region" description="Basic and acidic residues" evidence="2">
    <location>
        <begin position="428"/>
        <end position="437"/>
    </location>
</feature>